<keyword evidence="3" id="KW-1185">Reference proteome</keyword>
<dbReference type="RefSeq" id="WP_015147577.1">
    <property type="nucleotide sequence ID" value="NC_019693.1"/>
</dbReference>
<dbReference type="KEGG" id="oac:Oscil6304_1213"/>
<dbReference type="EMBL" id="CP003607">
    <property type="protein sequence ID" value="AFY80929.1"/>
    <property type="molecule type" value="Genomic_DNA"/>
</dbReference>
<proteinExistence type="predicted"/>
<dbReference type="Proteomes" id="UP000010367">
    <property type="component" value="Chromosome"/>
</dbReference>
<dbReference type="InterPro" id="IPR011335">
    <property type="entry name" value="Restrct_endonuc-II-like"/>
</dbReference>
<reference evidence="2 3" key="1">
    <citation type="submission" date="2012-06" db="EMBL/GenBank/DDBJ databases">
        <title>Finished chromosome of genome of Oscillatoria acuminata PCC 6304.</title>
        <authorList>
            <consortium name="US DOE Joint Genome Institute"/>
            <person name="Gugger M."/>
            <person name="Coursin T."/>
            <person name="Rippka R."/>
            <person name="Tandeau De Marsac N."/>
            <person name="Huntemann M."/>
            <person name="Wei C.-L."/>
            <person name="Han J."/>
            <person name="Detter J.C."/>
            <person name="Han C."/>
            <person name="Tapia R."/>
            <person name="Davenport K."/>
            <person name="Daligault H."/>
            <person name="Erkkila T."/>
            <person name="Gu W."/>
            <person name="Munk A.C.C."/>
            <person name="Teshima H."/>
            <person name="Xu Y."/>
            <person name="Chain P."/>
            <person name="Chen A."/>
            <person name="Krypides N."/>
            <person name="Mavromatis K."/>
            <person name="Markowitz V."/>
            <person name="Szeto E."/>
            <person name="Ivanova N."/>
            <person name="Mikhailova N."/>
            <person name="Ovchinnikova G."/>
            <person name="Pagani I."/>
            <person name="Pati A."/>
            <person name="Goodwin L."/>
            <person name="Peters L."/>
            <person name="Pitluck S."/>
            <person name="Woyke T."/>
            <person name="Kerfeld C."/>
        </authorList>
    </citation>
    <scope>NUCLEOTIDE SEQUENCE [LARGE SCALE GENOMIC DNA]</scope>
    <source>
        <strain evidence="2 3">PCC 6304</strain>
    </source>
</reference>
<evidence type="ECO:0000313" key="2">
    <source>
        <dbReference type="EMBL" id="AFY80929.1"/>
    </source>
</evidence>
<dbReference type="STRING" id="56110.Oscil6304_1213"/>
<organism evidence="2 3">
    <name type="scientific">Oscillatoria acuminata PCC 6304</name>
    <dbReference type="NCBI Taxonomy" id="56110"/>
    <lineage>
        <taxon>Bacteria</taxon>
        <taxon>Bacillati</taxon>
        <taxon>Cyanobacteriota</taxon>
        <taxon>Cyanophyceae</taxon>
        <taxon>Oscillatoriophycideae</taxon>
        <taxon>Oscillatoriales</taxon>
        <taxon>Oscillatoriaceae</taxon>
        <taxon>Oscillatoria</taxon>
    </lineage>
</organism>
<evidence type="ECO:0000313" key="3">
    <source>
        <dbReference type="Proteomes" id="UP000010367"/>
    </source>
</evidence>
<dbReference type="InterPro" id="IPR012296">
    <property type="entry name" value="Nuclease_put_TT1808"/>
</dbReference>
<dbReference type="InParanoid" id="K9TFX7"/>
<sequence>MTSEPIILNLKTVNLSDDQFYQLCQINENWRLEETAQGELLIMPPVGGVSGNRESDLNGYLWFWNRQTQLGKVFSSSTIFILPQGGKRSPDVAWVENARWESLTQEQQEKFVPLCPDFVIELRSRTDPLKQLQDKMQEYLNSGLKLGWLINPQTQQVEIYRPTQPVETLQLPTRLSGENILPGFTLDLPIF</sequence>
<dbReference type="OrthoDB" id="455378at2"/>
<feature type="domain" description="Putative restriction endonuclease" evidence="1">
    <location>
        <begin position="18"/>
        <end position="188"/>
    </location>
</feature>
<dbReference type="PANTHER" id="PTHR34107:SF6">
    <property type="entry name" value="SLR0981 PROTEIN"/>
    <property type="match status" value="1"/>
</dbReference>
<dbReference type="Gene3D" id="3.90.1570.10">
    <property type="entry name" value="tt1808, chain A"/>
    <property type="match status" value="1"/>
</dbReference>
<dbReference type="eggNOG" id="COG4636">
    <property type="taxonomic scope" value="Bacteria"/>
</dbReference>
<dbReference type="PATRIC" id="fig|56110.3.peg.1460"/>
<gene>
    <name evidence="2" type="ORF">Oscil6304_1213</name>
</gene>
<evidence type="ECO:0000259" key="1">
    <source>
        <dbReference type="Pfam" id="PF05685"/>
    </source>
</evidence>
<dbReference type="Pfam" id="PF05685">
    <property type="entry name" value="Uma2"/>
    <property type="match status" value="1"/>
</dbReference>
<protein>
    <recommendedName>
        <fullName evidence="1">Putative restriction endonuclease domain-containing protein</fullName>
    </recommendedName>
</protein>
<dbReference type="HOGENOM" id="CLU_076312_3_0_3"/>
<accession>K9TFX7</accession>
<dbReference type="CDD" id="cd06260">
    <property type="entry name" value="DUF820-like"/>
    <property type="match status" value="1"/>
</dbReference>
<dbReference type="InterPro" id="IPR008538">
    <property type="entry name" value="Uma2"/>
</dbReference>
<dbReference type="SUPFAM" id="SSF52980">
    <property type="entry name" value="Restriction endonuclease-like"/>
    <property type="match status" value="1"/>
</dbReference>
<dbReference type="PANTHER" id="PTHR34107">
    <property type="entry name" value="SLL0198 PROTEIN-RELATED"/>
    <property type="match status" value="1"/>
</dbReference>
<dbReference type="AlphaFoldDB" id="K9TFX7"/>
<name>K9TFX7_9CYAN</name>